<evidence type="ECO:0000259" key="14">
    <source>
        <dbReference type="PROSITE" id="PS50011"/>
    </source>
</evidence>
<reference evidence="17" key="2">
    <citation type="submission" date="2025-08" db="UniProtKB">
        <authorList>
            <consortium name="RefSeq"/>
        </authorList>
    </citation>
    <scope>IDENTIFICATION</scope>
    <source>
        <tissue evidence="17">Leaf</tissue>
    </source>
</reference>
<dbReference type="GO" id="GO:0061630">
    <property type="term" value="F:ubiquitin protein ligase activity"/>
    <property type="evidence" value="ECO:0007669"/>
    <property type="project" value="UniProtKB-EC"/>
</dbReference>
<feature type="region of interest" description="Disordered" evidence="13">
    <location>
        <begin position="295"/>
        <end position="329"/>
    </location>
</feature>
<evidence type="ECO:0000256" key="3">
    <source>
        <dbReference type="ARBA" id="ARBA00004906"/>
    </source>
</evidence>
<keyword evidence="5" id="KW-0723">Serine/threonine-protein kinase</keyword>
<organism evidence="16 17">
    <name type="scientific">Punica granatum</name>
    <name type="common">Pomegranate</name>
    <dbReference type="NCBI Taxonomy" id="22663"/>
    <lineage>
        <taxon>Eukaryota</taxon>
        <taxon>Viridiplantae</taxon>
        <taxon>Streptophyta</taxon>
        <taxon>Embryophyta</taxon>
        <taxon>Tracheophyta</taxon>
        <taxon>Spermatophyta</taxon>
        <taxon>Magnoliopsida</taxon>
        <taxon>eudicotyledons</taxon>
        <taxon>Gunneridae</taxon>
        <taxon>Pentapetalae</taxon>
        <taxon>rosids</taxon>
        <taxon>malvids</taxon>
        <taxon>Myrtales</taxon>
        <taxon>Lythraceae</taxon>
        <taxon>Punica</taxon>
    </lineage>
</organism>
<protein>
    <recommendedName>
        <fullName evidence="4">RING-type E3 ubiquitin transferase</fullName>
        <ecNumber evidence="4">2.3.2.27</ecNumber>
    </recommendedName>
</protein>
<dbReference type="EC" id="2.3.2.27" evidence="4"/>
<dbReference type="PROSITE" id="PS50011">
    <property type="entry name" value="PROTEIN_KINASE_DOM"/>
    <property type="match status" value="1"/>
</dbReference>
<dbReference type="Pfam" id="PF07714">
    <property type="entry name" value="PK_Tyr_Ser-Thr"/>
    <property type="match status" value="1"/>
</dbReference>
<dbReference type="InterPro" id="IPR011009">
    <property type="entry name" value="Kinase-like_dom_sf"/>
</dbReference>
<dbReference type="Gene3D" id="3.30.40.10">
    <property type="entry name" value="Zinc/RING finger domain, C3HC4 (zinc finger)"/>
    <property type="match status" value="1"/>
</dbReference>
<feature type="domain" description="Protein kinase" evidence="14">
    <location>
        <begin position="463"/>
        <end position="722"/>
    </location>
</feature>
<evidence type="ECO:0000256" key="12">
    <source>
        <dbReference type="SAM" id="Coils"/>
    </source>
</evidence>
<keyword evidence="12" id="KW-0175">Coiled coil</keyword>
<dbReference type="PROSITE" id="PS51698">
    <property type="entry name" value="U_BOX"/>
    <property type="match status" value="1"/>
</dbReference>
<evidence type="ECO:0000256" key="9">
    <source>
        <dbReference type="ARBA" id="ARBA00022786"/>
    </source>
</evidence>
<evidence type="ECO:0000256" key="4">
    <source>
        <dbReference type="ARBA" id="ARBA00012483"/>
    </source>
</evidence>
<dbReference type="SUPFAM" id="SSF56112">
    <property type="entry name" value="Protein kinase-like (PK-like)"/>
    <property type="match status" value="1"/>
</dbReference>
<dbReference type="GO" id="GO:0005524">
    <property type="term" value="F:ATP binding"/>
    <property type="evidence" value="ECO:0007669"/>
    <property type="project" value="UniProtKB-UniRule"/>
</dbReference>
<dbReference type="Proteomes" id="UP000515151">
    <property type="component" value="Chromosome 4"/>
</dbReference>
<evidence type="ECO:0000256" key="1">
    <source>
        <dbReference type="ARBA" id="ARBA00000900"/>
    </source>
</evidence>
<feature type="binding site" evidence="11">
    <location>
        <position position="490"/>
    </location>
    <ligand>
        <name>ATP</name>
        <dbReference type="ChEBI" id="CHEBI:30616"/>
    </ligand>
</feature>
<dbReference type="Pfam" id="PF00582">
    <property type="entry name" value="Usp"/>
    <property type="match status" value="1"/>
</dbReference>
<keyword evidence="8" id="KW-0418">Kinase</keyword>
<proteinExistence type="predicted"/>
<dbReference type="SMART" id="SM00220">
    <property type="entry name" value="S_TKc"/>
    <property type="match status" value="1"/>
</dbReference>
<feature type="compositionally biased region" description="Low complexity" evidence="13">
    <location>
        <begin position="205"/>
        <end position="218"/>
    </location>
</feature>
<evidence type="ECO:0000256" key="7">
    <source>
        <dbReference type="ARBA" id="ARBA00022741"/>
    </source>
</evidence>
<feature type="compositionally biased region" description="Polar residues" evidence="13">
    <location>
        <begin position="188"/>
        <end position="197"/>
    </location>
</feature>
<dbReference type="OrthoDB" id="10064100at2759"/>
<comment type="catalytic activity">
    <reaction evidence="1">
        <text>S-ubiquitinyl-[E2 ubiquitin-conjugating enzyme]-L-cysteine + [acceptor protein]-L-lysine = [E2 ubiquitin-conjugating enzyme]-L-cysteine + N(6)-ubiquitinyl-[acceptor protein]-L-lysine.</text>
        <dbReference type="EC" id="2.3.2.27"/>
    </reaction>
</comment>
<dbReference type="InterPro" id="IPR006016">
    <property type="entry name" value="UspA"/>
</dbReference>
<dbReference type="Gene3D" id="3.30.200.20">
    <property type="entry name" value="Phosphorylase Kinase, domain 1"/>
    <property type="match status" value="1"/>
</dbReference>
<dbReference type="PROSITE" id="PS00108">
    <property type="entry name" value="PROTEIN_KINASE_ST"/>
    <property type="match status" value="1"/>
</dbReference>
<dbReference type="Gene3D" id="3.40.50.620">
    <property type="entry name" value="HUPs"/>
    <property type="match status" value="1"/>
</dbReference>
<sequence>MRFGSVMAGTEITEQVDQLMLPSPPPLTVGIAIDGRSKSKYVVRWALDKFIPEGSVRFKLLHVHPRITTVPTPMGNKIPISQVREDVAAANRKDVEWQTTEMLLPFKKMITQKKVQADLAIIESDDVANAIAEEVTKSNINKLVVGAASHGMFTRRVKKHNLTSRISDSIPGFCTVYAVSNGKLSSIRPSDLESNSSIRDDSSKTSCSTNSGGTYTSSSHRDSLLAASYSHCRSSSLPMQRFQALSYINTGFLNSGTSTLEAKHSRSQSVISEELDKDVFRSDIFDSNVGYSETQNSSFQSSMTDPQSFTTYQGNTSDAPSDSPSHESRENINFELEKLRVELRHVRGMHAIAQTEAMDASRKADELNRRRLEEAMKLKEIKLKESIAEKLARQEKERYEVARKEAVHMMASAQQEASERRHVEMKTSRDVKEKEKLENALHGHVQQYQTFTWEEIVSATSSFSESCQIGMGAYGTVYKCSLHHTDVAVKILHSNENHNSKQFQQELEILSKVWHPHLLLLVGACPDHGCLIYEYMENGSLEDRLKRKDNTPPIPWFARFRIAWEVASALVFLHNSKPKPIIHRDLKPANILLDHNFVSKIGDVGLSTMLHADSSLSMDTGPVGTLCYIDPEYQRTGLISPKSDVYALGMVILQLLTAKPVIALTHTMENAMENGSLVEILDREAGNWPHEETKELALLALSCAELRRRDRPDLKDKVLPALERLKEVADRATRAGISTVRSSPPNHFICPILKDVMKDPCVAADGYSYERKAIEKWLEENDKSPMTNLPLAHKNLIPNYTLLSAITEWNSMEKNAPL</sequence>
<gene>
    <name evidence="17" type="primary">LOC116205086</name>
</gene>
<name>A0A6P8D9Q6_PUNGR</name>
<evidence type="ECO:0000259" key="15">
    <source>
        <dbReference type="PROSITE" id="PS51698"/>
    </source>
</evidence>
<comment type="function">
    <text evidence="2">Functions as an E3 ubiquitin ligase.</text>
</comment>
<keyword evidence="16" id="KW-1185">Reference proteome</keyword>
<dbReference type="UniPathway" id="UPA00143"/>
<dbReference type="Pfam" id="PF04564">
    <property type="entry name" value="U-box"/>
    <property type="match status" value="1"/>
</dbReference>
<dbReference type="CDD" id="cd16655">
    <property type="entry name" value="RING-Ubox_WDSUB1-like"/>
    <property type="match status" value="1"/>
</dbReference>
<dbReference type="PROSITE" id="PS00107">
    <property type="entry name" value="PROTEIN_KINASE_ATP"/>
    <property type="match status" value="1"/>
</dbReference>
<reference evidence="16" key="1">
    <citation type="journal article" date="2020" name="Plant Biotechnol. J.">
        <title>The pomegranate (Punica granatum L.) draft genome dissects genetic divergence between soft- and hard-seeded cultivars.</title>
        <authorList>
            <person name="Luo X."/>
            <person name="Li H."/>
            <person name="Wu Z."/>
            <person name="Yao W."/>
            <person name="Zhao P."/>
            <person name="Cao D."/>
            <person name="Yu H."/>
            <person name="Li K."/>
            <person name="Poudel K."/>
            <person name="Zhao D."/>
            <person name="Zhang F."/>
            <person name="Xia X."/>
            <person name="Chen L."/>
            <person name="Wang Q."/>
            <person name="Jing D."/>
            <person name="Cao S."/>
        </authorList>
    </citation>
    <scope>NUCLEOTIDE SEQUENCE [LARGE SCALE GENOMIC DNA]</scope>
    <source>
        <strain evidence="16">cv. Tunisia</strain>
    </source>
</reference>
<dbReference type="SMART" id="SM00504">
    <property type="entry name" value="Ubox"/>
    <property type="match status" value="1"/>
</dbReference>
<evidence type="ECO:0000256" key="11">
    <source>
        <dbReference type="PROSITE-ProRule" id="PRU10141"/>
    </source>
</evidence>
<keyword evidence="7 11" id="KW-0547">Nucleotide-binding</keyword>
<dbReference type="CDD" id="cd01989">
    <property type="entry name" value="USP_STK_Ubox_N"/>
    <property type="match status" value="1"/>
</dbReference>
<keyword evidence="6" id="KW-0808">Transferase</keyword>
<dbReference type="GeneID" id="116205086"/>
<dbReference type="SUPFAM" id="SSF57850">
    <property type="entry name" value="RING/U-box"/>
    <property type="match status" value="1"/>
</dbReference>
<dbReference type="InterPro" id="IPR051348">
    <property type="entry name" value="U-box_ubiquitin_ligases"/>
</dbReference>
<accession>A0A6P8D9Q6</accession>
<dbReference type="InterPro" id="IPR017441">
    <property type="entry name" value="Protein_kinase_ATP_BS"/>
</dbReference>
<comment type="pathway">
    <text evidence="3">Protein modification; protein ubiquitination.</text>
</comment>
<dbReference type="InterPro" id="IPR001245">
    <property type="entry name" value="Ser-Thr/Tyr_kinase_cat_dom"/>
</dbReference>
<dbReference type="InterPro" id="IPR014729">
    <property type="entry name" value="Rossmann-like_a/b/a_fold"/>
</dbReference>
<feature type="coiled-coil region" evidence="12">
    <location>
        <begin position="350"/>
        <end position="416"/>
    </location>
</feature>
<keyword evidence="9" id="KW-0833">Ubl conjugation pathway</keyword>
<evidence type="ECO:0000256" key="10">
    <source>
        <dbReference type="ARBA" id="ARBA00022840"/>
    </source>
</evidence>
<evidence type="ECO:0000256" key="5">
    <source>
        <dbReference type="ARBA" id="ARBA00022527"/>
    </source>
</evidence>
<dbReference type="AlphaFoldDB" id="A0A6P8D9Q6"/>
<feature type="compositionally biased region" description="Polar residues" evidence="13">
    <location>
        <begin position="295"/>
        <end position="323"/>
    </location>
</feature>
<evidence type="ECO:0000256" key="8">
    <source>
        <dbReference type="ARBA" id="ARBA00022777"/>
    </source>
</evidence>
<dbReference type="InterPro" id="IPR008271">
    <property type="entry name" value="Ser/Thr_kinase_AS"/>
</dbReference>
<dbReference type="InterPro" id="IPR003613">
    <property type="entry name" value="Ubox_domain"/>
</dbReference>
<feature type="domain" description="U-box" evidence="15">
    <location>
        <begin position="743"/>
        <end position="816"/>
    </location>
</feature>
<evidence type="ECO:0000256" key="2">
    <source>
        <dbReference type="ARBA" id="ARBA00003861"/>
    </source>
</evidence>
<feature type="region of interest" description="Disordered" evidence="13">
    <location>
        <begin position="188"/>
        <end position="219"/>
    </location>
</feature>
<keyword evidence="10 11" id="KW-0067">ATP-binding</keyword>
<evidence type="ECO:0000256" key="13">
    <source>
        <dbReference type="SAM" id="MobiDB-lite"/>
    </source>
</evidence>
<dbReference type="InterPro" id="IPR000719">
    <property type="entry name" value="Prot_kinase_dom"/>
</dbReference>
<dbReference type="GO" id="GO:0004672">
    <property type="term" value="F:protein kinase activity"/>
    <property type="evidence" value="ECO:0007669"/>
    <property type="project" value="InterPro"/>
</dbReference>
<dbReference type="SUPFAM" id="SSF52402">
    <property type="entry name" value="Adenine nucleotide alpha hydrolases-like"/>
    <property type="match status" value="1"/>
</dbReference>
<evidence type="ECO:0000313" key="16">
    <source>
        <dbReference type="Proteomes" id="UP000515151"/>
    </source>
</evidence>
<dbReference type="PANTHER" id="PTHR45647">
    <property type="entry name" value="OS02G0152300 PROTEIN"/>
    <property type="match status" value="1"/>
</dbReference>
<dbReference type="InterPro" id="IPR013083">
    <property type="entry name" value="Znf_RING/FYVE/PHD"/>
</dbReference>
<dbReference type="GO" id="GO:0016567">
    <property type="term" value="P:protein ubiquitination"/>
    <property type="evidence" value="ECO:0007669"/>
    <property type="project" value="UniProtKB-UniPathway"/>
</dbReference>
<evidence type="ECO:0000313" key="17">
    <source>
        <dbReference type="RefSeq" id="XP_031393410.1"/>
    </source>
</evidence>
<dbReference type="RefSeq" id="XP_031393410.1">
    <property type="nucleotide sequence ID" value="XM_031537550.1"/>
</dbReference>
<dbReference type="Gene3D" id="1.10.510.10">
    <property type="entry name" value="Transferase(Phosphotransferase) domain 1"/>
    <property type="match status" value="1"/>
</dbReference>
<evidence type="ECO:0000256" key="6">
    <source>
        <dbReference type="ARBA" id="ARBA00022679"/>
    </source>
</evidence>
<dbReference type="PANTHER" id="PTHR45647:SF15">
    <property type="entry name" value="U-BOX DOMAIN-CONTAINING PROTEIN 35"/>
    <property type="match status" value="1"/>
</dbReference>